<keyword evidence="1" id="KW-1133">Transmembrane helix</keyword>
<feature type="transmembrane region" description="Helical" evidence="1">
    <location>
        <begin position="133"/>
        <end position="150"/>
    </location>
</feature>
<feature type="transmembrane region" description="Helical" evidence="1">
    <location>
        <begin position="35"/>
        <end position="54"/>
    </location>
</feature>
<gene>
    <name evidence="2" type="ORF">UFOPK3789_00545</name>
</gene>
<reference evidence="2" key="1">
    <citation type="submission" date="2020-05" db="EMBL/GenBank/DDBJ databases">
        <authorList>
            <person name="Chiriac C."/>
            <person name="Salcher M."/>
            <person name="Ghai R."/>
            <person name="Kavagutti S V."/>
        </authorList>
    </citation>
    <scope>NUCLEOTIDE SEQUENCE</scope>
</reference>
<evidence type="ECO:0000313" key="2">
    <source>
        <dbReference type="EMBL" id="CAB4948740.1"/>
    </source>
</evidence>
<organism evidence="2">
    <name type="scientific">freshwater metagenome</name>
    <dbReference type="NCBI Taxonomy" id="449393"/>
    <lineage>
        <taxon>unclassified sequences</taxon>
        <taxon>metagenomes</taxon>
        <taxon>ecological metagenomes</taxon>
    </lineage>
</organism>
<accession>A0A6J7JYL5</accession>
<keyword evidence="1" id="KW-0472">Membrane</keyword>
<proteinExistence type="predicted"/>
<sequence>MRSKRRYSLAMSAESTPSEIGPTGQRELGIFIVRASWISTALFGLLVIPPVFGFEPLDGLSVGVSMLYLLLSMVIWSWALVLAAVRTTRGDDVQIASLFLVQGDVKETPRLSLYLSLGASIAITAVGATADPFVVLAPMLPLGLVGLWGARNGVYPARGGVALRPKSANAQNLGSEPQERS</sequence>
<feature type="transmembrane region" description="Helical" evidence="1">
    <location>
        <begin position="66"/>
        <end position="85"/>
    </location>
</feature>
<dbReference type="EMBL" id="CAFBNL010000021">
    <property type="protein sequence ID" value="CAB4948740.1"/>
    <property type="molecule type" value="Genomic_DNA"/>
</dbReference>
<protein>
    <submittedName>
        <fullName evidence="2">Unannotated protein</fullName>
    </submittedName>
</protein>
<keyword evidence="1" id="KW-0812">Transmembrane</keyword>
<evidence type="ECO:0000256" key="1">
    <source>
        <dbReference type="SAM" id="Phobius"/>
    </source>
</evidence>
<dbReference type="AlphaFoldDB" id="A0A6J7JYL5"/>
<name>A0A6J7JYL5_9ZZZZ</name>
<feature type="transmembrane region" description="Helical" evidence="1">
    <location>
        <begin position="111"/>
        <end position="127"/>
    </location>
</feature>